<dbReference type="Proteomes" id="UP000295334">
    <property type="component" value="Unassembled WGS sequence"/>
</dbReference>
<reference evidence="3 4" key="1">
    <citation type="submission" date="2019-03" db="EMBL/GenBank/DDBJ databases">
        <authorList>
            <person name="Kim M.K.M."/>
        </authorList>
    </citation>
    <scope>NUCLEOTIDE SEQUENCE [LARGE SCALE GENOMIC DNA]</scope>
    <source>
        <strain evidence="3 4">17J68-12</strain>
    </source>
</reference>
<keyword evidence="4" id="KW-1185">Reference proteome</keyword>
<feature type="chain" id="PRO_5020541528" evidence="1">
    <location>
        <begin position="20"/>
        <end position="2414"/>
    </location>
</feature>
<keyword evidence="1" id="KW-0732">Signal</keyword>
<feature type="non-terminal residue" evidence="3">
    <location>
        <position position="2414"/>
    </location>
</feature>
<organism evidence="3 4">
    <name type="scientific">Flaviaesturariibacter flavus</name>
    <dbReference type="NCBI Taxonomy" id="2502780"/>
    <lineage>
        <taxon>Bacteria</taxon>
        <taxon>Pseudomonadati</taxon>
        <taxon>Bacteroidota</taxon>
        <taxon>Chitinophagia</taxon>
        <taxon>Chitinophagales</taxon>
        <taxon>Chitinophagaceae</taxon>
        <taxon>Flaviaestuariibacter</taxon>
    </lineage>
</organism>
<gene>
    <name evidence="3" type="ORF">EPD60_04040</name>
</gene>
<protein>
    <submittedName>
        <fullName evidence="3">RHS repeat protein</fullName>
    </submittedName>
</protein>
<evidence type="ECO:0000313" key="3">
    <source>
        <dbReference type="EMBL" id="TCJ18412.1"/>
    </source>
</evidence>
<proteinExistence type="predicted"/>
<feature type="signal peptide" evidence="1">
    <location>
        <begin position="1"/>
        <end position="19"/>
    </location>
</feature>
<sequence>MRYFILGLLLMVCRFSAIAGEVPVVVGRLQGSAGQLRKDSVCLAEDVRHFSSAFDGKVVRGYKVVNRVSLRIDEGAAYYFPAAFTASLQVRIYKTGMDTTQLDSVDKVLTINYTDSGRYSGSFSTVFNDAYRVRVKVLSDSISVGPAIARYLVLENELQAYPQFVFHCTNNAVQSISYTTPSSGAPDELLVQWPSQDAADEYDLEWAYIDSSALASGRYGTPSAPDAALLFAGNATRVTLGGTSYRIPLIYDNKGHLFFRVRSVQQAAGSSHRIEATWSSAFSGGTGRFDFNGHERELNWQATTSFAEEGKRKTVVQYFDGSLRSRQTVTKDNSSGTTVVAESFYDYQGRPIIQVLPAPTLNTVIGYTRNFNRQLNGSQYDKDNFDYLPDPATYCGSGADRLNDSSGTAQYYSPLNLDLSGFNQYIPDAEGYPFTEVEYTQDNIGRISRQSGVGKNFRLGSGHETKYYYGSPAQEELDALFGTEVGHFSHYFKTMVRDANGQYSVSYTDMHGRTIATALAGTPPDSIGLQKLTSNVADSITERLADASSAIIRDLTMESKKSLLVPVAGNHVFTYSLDPRHLQLNACDSTPVCYSCLYDLQITITDDCNNQKVHFDTTIRNFSIDSISASCDSLHPGFYYQFSRFLPEGNYEITKKLSISRPAMEYYRDSIFLVKNQCKTLEQFINEERAAVAQALDCAPSCQSCTDSLGTWETYRARFMIRTGVAPADSASLRATALSAYQQAKEACEELCGTGGVNVLEATRKAMLLDLTPPSGQYANLDSALTGTAFNIFRPTPDSAAYKKVSGYLDEEGHPDIVYSESAGAFMPPQRLDGPAFASKFKQSWAETLLPLHPEYCKLEYQNPLSASFEWDLQFEKVETYAEARQKGFLVPTIANGPSLDTPYSRFAAPIGVSTIPDPIIEFGTYKTDLESKIVNYFTATLPGGVPVRISMWSFATALSRCTGRDSSCILQYTSYDSAFNTSICSGDMDMAWRNFRSFYLKTKRDLIAAKTNATCPTPTPQSIVALYRTPNFGDAVSMNAAYGATLNDTRSGATAQVSGQLTNSYQDNCRAYAVQWLEQLRPCNFTTADTAIIIPRLVKVCAEGSDIAHPYGSSSVRPASSYRFRSFEDVLRQYSDSTGKPYNATCNAYLITAPAPYDKGPAWSNLPLYTKPDSCLCAKVSAYNVEYQAAGIDASFSAFMLRKTGTNIRAAVLDSLLSLCSGTITCAYLPSPLILPPALQCNVSEVCTDCLSFKDHLDQYRREFPGNMPAALTDVLDSVQIRKNKLFANFMNGRLGFTKTVADYLAFLDTCRLNTVNGDTLWSRIRDFHFYYRNAPARYENAAISPTTYEFIRSVNALLRNARNEQQPPEYARVDRSFQWEGKFRSMAPGYNNYWLVMMPVPLRYSFENMLDTSSIQNQIPYSRDFIGGASEPQLREKYVSVSMAKDNYSFSNFISWKYRTYFMDQNRSNPSAKYVPYQGSPGEIHGQTLAFFRIPASVTDTTTFANFYDLGVYKGNNKYDTQYLYRVDSILYVKSIGFDTRFIFRRELTDPNFYSSYLRKSTRGIKAVLKMIDGSEESAYIYAGYSGQNHFIYKTFVDSNLYHPDCKTAFTYFFNKRAGTTLTQAQVEALYVSAGVPRAYCYPDAIPQLCGKNEPLFPEVDLNDVTNCSDSSFFSVSGGTEKYRVYADSLRSYFDSAYRARCLEAYRYESFTVRHAFNEYHYTLYYYDQAGNLVKTLAPQGVAPALRQGFLDSVRLLRAAGGVLRPAHTQPTQYRYNTLNQVVAQQSPDGGRSEFWYDRLGRLSLSQNARQRPDSNYSYTLYDQLGRITEVGQLRQGRLMDDSISRRPDSLTFWITQAAVTKEQITRTVYDVPYAGWSGVSEAPITQHHLRNRVAYTTYSDGNNPDQYNSATFYTYDVHGNVDTLLQDYGNSLVSSLANVMNTTANRFKQVTYQYDLISGKVNRVAYQEGRADQLLHRYYYDAENRLTEVETSLDGLTWDRDARYSYYKHGPLARTVLGGQSVQGVDYAYTLQGWLKGVNGSSLRPAYDLGGDGLPGGPAQYTGRDAYSFSLNYHAGDYKAIGGTTPFPGTSAYLGTSGFRPLYNGNISSMAVNIGALSSPMLYSYTYDQLNRITGMDAYTGLNSDGNNWSALSLSTNYQERVRYDANGNILGYLRNGTTAGGKPLAMDSLTYHYLAGTNQLGRVRDNVPATNYDKDIDDQPVANYAYDPIGNLVKDSLEGIRRIEWTVYGKIKAVHKGGDTTITYRYDASGNRIAKTVIPGAGTPKTTWYVRDAQGNVMAVYSDSSDRVLLKEQHLYGSSRLGIRERVGVTTGTGEAVFDPGAIAYLRGEKRYELSNHLGNVLVTISDRKYGVDTSGDGESDRFIADVLSAQDYYPFGMQMPGKAFAAGTS</sequence>
<dbReference type="EMBL" id="SJZI01000005">
    <property type="protein sequence ID" value="TCJ18412.1"/>
    <property type="molecule type" value="Genomic_DNA"/>
</dbReference>
<dbReference type="Gene3D" id="2.180.10.10">
    <property type="entry name" value="RHS repeat-associated core"/>
    <property type="match status" value="1"/>
</dbReference>
<evidence type="ECO:0000313" key="4">
    <source>
        <dbReference type="Proteomes" id="UP000295334"/>
    </source>
</evidence>
<feature type="domain" description="DUF6443" evidence="2">
    <location>
        <begin position="303"/>
        <end position="373"/>
    </location>
</feature>
<dbReference type="OrthoDB" id="2972467at2"/>
<dbReference type="InterPro" id="IPR045619">
    <property type="entry name" value="DUF6443"/>
</dbReference>
<dbReference type="PANTHER" id="PTHR32305">
    <property type="match status" value="1"/>
</dbReference>
<evidence type="ECO:0000259" key="2">
    <source>
        <dbReference type="Pfam" id="PF20041"/>
    </source>
</evidence>
<dbReference type="PANTHER" id="PTHR32305:SF15">
    <property type="entry name" value="PROTEIN RHSA-RELATED"/>
    <property type="match status" value="1"/>
</dbReference>
<accession>A0A4V2NWS1</accession>
<name>A0A4V2NWS1_9BACT</name>
<comment type="caution">
    <text evidence="3">The sequence shown here is derived from an EMBL/GenBank/DDBJ whole genome shotgun (WGS) entry which is preliminary data.</text>
</comment>
<dbReference type="Pfam" id="PF20041">
    <property type="entry name" value="DUF6443"/>
    <property type="match status" value="1"/>
</dbReference>
<evidence type="ECO:0000256" key="1">
    <source>
        <dbReference type="SAM" id="SignalP"/>
    </source>
</evidence>
<dbReference type="InterPro" id="IPR050708">
    <property type="entry name" value="T6SS_VgrG/RHS"/>
</dbReference>